<evidence type="ECO:0000313" key="1">
    <source>
        <dbReference type="EMBL" id="QHU36068.1"/>
    </source>
</evidence>
<organism evidence="1">
    <name type="scientific">viral metagenome</name>
    <dbReference type="NCBI Taxonomy" id="1070528"/>
    <lineage>
        <taxon>unclassified sequences</taxon>
        <taxon>metagenomes</taxon>
        <taxon>organismal metagenomes</taxon>
    </lineage>
</organism>
<protein>
    <submittedName>
        <fullName evidence="1">Uncharacterized protein</fullName>
    </submittedName>
</protein>
<accession>A0A6C0M176</accession>
<proteinExistence type="predicted"/>
<name>A0A6C0M176_9ZZZZ</name>
<reference evidence="1" key="1">
    <citation type="journal article" date="2020" name="Nature">
        <title>Giant virus diversity and host interactions through global metagenomics.</title>
        <authorList>
            <person name="Schulz F."/>
            <person name="Roux S."/>
            <person name="Paez-Espino D."/>
            <person name="Jungbluth S."/>
            <person name="Walsh D.A."/>
            <person name="Denef V.J."/>
            <person name="McMahon K.D."/>
            <person name="Konstantinidis K.T."/>
            <person name="Eloe-Fadrosh E.A."/>
            <person name="Kyrpides N.C."/>
            <person name="Woyke T."/>
        </authorList>
    </citation>
    <scope>NUCLEOTIDE SEQUENCE</scope>
    <source>
        <strain evidence="1">GVMAG-S-1035124-57</strain>
    </source>
</reference>
<dbReference type="EMBL" id="MN740632">
    <property type="protein sequence ID" value="QHU36068.1"/>
    <property type="molecule type" value="Genomic_DNA"/>
</dbReference>
<dbReference type="AlphaFoldDB" id="A0A6C0M176"/>
<sequence length="67" mass="7830">MSLPVYSIGHIHNVSDIHNIRHIHNVSDNIHSHSIGDIEPRDIRDVHGVRIRSNAKQKQQRSYFHFV</sequence>